<evidence type="ECO:0000313" key="14">
    <source>
        <dbReference type="Proteomes" id="UP000183028"/>
    </source>
</evidence>
<dbReference type="PROSITE" id="PS00723">
    <property type="entry name" value="POLYPRENYL_SYNTHASE_1"/>
    <property type="match status" value="1"/>
</dbReference>
<dbReference type="CDD" id="cd00685">
    <property type="entry name" value="Trans_IPPS_HT"/>
    <property type="match status" value="1"/>
</dbReference>
<dbReference type="SFLD" id="SFLDS00005">
    <property type="entry name" value="Isoprenoid_Synthase_Type_I"/>
    <property type="match status" value="1"/>
</dbReference>
<comment type="cofactor">
    <cofactor evidence="1">
        <name>Mg(2+)</name>
        <dbReference type="ChEBI" id="CHEBI:18420"/>
    </cofactor>
</comment>
<dbReference type="eggNOG" id="COG0142">
    <property type="taxonomic scope" value="Bacteria"/>
</dbReference>
<name>A0A1H6Q137_9FIRM</name>
<keyword evidence="14" id="KW-1185">Reference proteome</keyword>
<dbReference type="PANTHER" id="PTHR43281">
    <property type="entry name" value="FARNESYL DIPHOSPHATE SYNTHASE"/>
    <property type="match status" value="1"/>
</dbReference>
<proteinExistence type="inferred from homology"/>
<evidence type="ECO:0000256" key="9">
    <source>
        <dbReference type="ARBA" id="ARBA00032380"/>
    </source>
</evidence>
<dbReference type="GO" id="GO:0005737">
    <property type="term" value="C:cytoplasm"/>
    <property type="evidence" value="ECO:0007669"/>
    <property type="project" value="UniProtKB-ARBA"/>
</dbReference>
<dbReference type="Pfam" id="PF00348">
    <property type="entry name" value="polyprenyl_synt"/>
    <property type="match status" value="1"/>
</dbReference>
<keyword evidence="5 12" id="KW-0808">Transferase</keyword>
<dbReference type="EC" id="2.5.1.10" evidence="3"/>
<evidence type="ECO:0000256" key="8">
    <source>
        <dbReference type="ARBA" id="ARBA00023229"/>
    </source>
</evidence>
<keyword evidence="6" id="KW-0479">Metal-binding</keyword>
<sequence>MKVILMKQMIEEINSHLEILLNKPKDGAVKEAMKYSVMAGGKRLRPVLLLSALKAYGYPYQEYLDVACAIEMIHTYSLIHDDLPAMDNDDLRRGRPTCHKQFDEATAILAGDGLLNEAMNVIMQSSIEDHLKVQLASLLFKSSGASGMIYGQQQDMYYENHQASLKELEDIHHYKTGCLIAAPLEMAGIVVGKEQEALRTLGFHLGLAFQIQDDILDVTSDSATLGKTAGSDIENGKSTYVSLLGLEKSREYANELFKQCLEDIYGMTCNHGIMIDLLEKVIKRVN</sequence>
<evidence type="ECO:0000256" key="6">
    <source>
        <dbReference type="ARBA" id="ARBA00022723"/>
    </source>
</evidence>
<dbReference type="NCBIfam" id="NF045485">
    <property type="entry name" value="FPPsyn"/>
    <property type="match status" value="1"/>
</dbReference>
<keyword evidence="7" id="KW-0460">Magnesium</keyword>
<dbReference type="GO" id="GO:0046872">
    <property type="term" value="F:metal ion binding"/>
    <property type="evidence" value="ECO:0007669"/>
    <property type="project" value="UniProtKB-KW"/>
</dbReference>
<reference evidence="14" key="1">
    <citation type="submission" date="2016-10" db="EMBL/GenBank/DDBJ databases">
        <authorList>
            <person name="Varghese N."/>
            <person name="Submissions S."/>
        </authorList>
    </citation>
    <scope>NUCLEOTIDE SEQUENCE [LARGE SCALE GENOMIC DNA]</scope>
    <source>
        <strain evidence="14">DSM 20406</strain>
    </source>
</reference>
<evidence type="ECO:0000256" key="10">
    <source>
        <dbReference type="ARBA" id="ARBA00032873"/>
    </source>
</evidence>
<evidence type="ECO:0000256" key="1">
    <source>
        <dbReference type="ARBA" id="ARBA00001946"/>
    </source>
</evidence>
<dbReference type="Proteomes" id="UP000183028">
    <property type="component" value="Unassembled WGS sequence"/>
</dbReference>
<dbReference type="FunFam" id="1.10.600.10:FF:000001">
    <property type="entry name" value="Geranylgeranyl diphosphate synthase"/>
    <property type="match status" value="1"/>
</dbReference>
<dbReference type="InterPro" id="IPR000092">
    <property type="entry name" value="Polyprenyl_synt"/>
</dbReference>
<dbReference type="GO" id="GO:0016114">
    <property type="term" value="P:terpenoid biosynthetic process"/>
    <property type="evidence" value="ECO:0007669"/>
    <property type="project" value="UniProtKB-ARBA"/>
</dbReference>
<evidence type="ECO:0000256" key="12">
    <source>
        <dbReference type="RuleBase" id="RU004466"/>
    </source>
</evidence>
<protein>
    <recommendedName>
        <fullName evidence="4">Farnesyl diphosphate synthase</fullName>
        <ecNumber evidence="3">2.5.1.10</ecNumber>
    </recommendedName>
    <alternativeName>
        <fullName evidence="10">(2E,6E)-farnesyl diphosphate synthase</fullName>
    </alternativeName>
    <alternativeName>
        <fullName evidence="9">Geranyltranstransferase</fullName>
    </alternativeName>
</protein>
<gene>
    <name evidence="13" type="ORF">SAMN04487834_100170</name>
</gene>
<evidence type="ECO:0000256" key="7">
    <source>
        <dbReference type="ARBA" id="ARBA00022842"/>
    </source>
</evidence>
<dbReference type="GO" id="GO:0004337">
    <property type="term" value="F:(2E,6E)-farnesyl diphosphate synthase activity"/>
    <property type="evidence" value="ECO:0007669"/>
    <property type="project" value="UniProtKB-EC"/>
</dbReference>
<dbReference type="PANTHER" id="PTHR43281:SF1">
    <property type="entry name" value="FARNESYL DIPHOSPHATE SYNTHASE"/>
    <property type="match status" value="1"/>
</dbReference>
<dbReference type="InterPro" id="IPR033749">
    <property type="entry name" value="Polyprenyl_synt_CS"/>
</dbReference>
<comment type="catalytic activity">
    <reaction evidence="11">
        <text>isopentenyl diphosphate + (2E)-geranyl diphosphate = (2E,6E)-farnesyl diphosphate + diphosphate</text>
        <dbReference type="Rhea" id="RHEA:19361"/>
        <dbReference type="ChEBI" id="CHEBI:33019"/>
        <dbReference type="ChEBI" id="CHEBI:58057"/>
        <dbReference type="ChEBI" id="CHEBI:128769"/>
        <dbReference type="ChEBI" id="CHEBI:175763"/>
        <dbReference type="EC" id="2.5.1.10"/>
    </reaction>
</comment>
<dbReference type="Gene3D" id="1.10.600.10">
    <property type="entry name" value="Farnesyl Diphosphate Synthase"/>
    <property type="match status" value="1"/>
</dbReference>
<evidence type="ECO:0000256" key="2">
    <source>
        <dbReference type="ARBA" id="ARBA00006706"/>
    </source>
</evidence>
<evidence type="ECO:0000313" key="13">
    <source>
        <dbReference type="EMBL" id="SEI37581.1"/>
    </source>
</evidence>
<dbReference type="InterPro" id="IPR053378">
    <property type="entry name" value="Prenyl_diphosphate_synthase"/>
</dbReference>
<accession>A0A1H6Q137</accession>
<comment type="similarity">
    <text evidence="2 12">Belongs to the FPP/GGPP synthase family.</text>
</comment>
<dbReference type="SFLD" id="SFLDG01017">
    <property type="entry name" value="Polyprenyl_Transferase_Like"/>
    <property type="match status" value="1"/>
</dbReference>
<dbReference type="InterPro" id="IPR008949">
    <property type="entry name" value="Isoprenoid_synthase_dom_sf"/>
</dbReference>
<evidence type="ECO:0000256" key="5">
    <source>
        <dbReference type="ARBA" id="ARBA00022679"/>
    </source>
</evidence>
<keyword evidence="8" id="KW-0414">Isoprene biosynthesis</keyword>
<dbReference type="STRING" id="322505.SAMN04487836_101106"/>
<evidence type="ECO:0000256" key="11">
    <source>
        <dbReference type="ARBA" id="ARBA00049399"/>
    </source>
</evidence>
<dbReference type="EMBL" id="FNYK01000001">
    <property type="protein sequence ID" value="SEI37581.1"/>
    <property type="molecule type" value="Genomic_DNA"/>
</dbReference>
<evidence type="ECO:0000256" key="3">
    <source>
        <dbReference type="ARBA" id="ARBA00012439"/>
    </source>
</evidence>
<dbReference type="PROSITE" id="PS00444">
    <property type="entry name" value="POLYPRENYL_SYNTHASE_2"/>
    <property type="match status" value="1"/>
</dbReference>
<evidence type="ECO:0000256" key="4">
    <source>
        <dbReference type="ARBA" id="ARBA00015100"/>
    </source>
</evidence>
<dbReference type="SUPFAM" id="SSF48576">
    <property type="entry name" value="Terpenoid synthases"/>
    <property type="match status" value="1"/>
</dbReference>
<organism evidence="13 14">
    <name type="scientific">Sharpea azabuensis</name>
    <dbReference type="NCBI Taxonomy" id="322505"/>
    <lineage>
        <taxon>Bacteria</taxon>
        <taxon>Bacillati</taxon>
        <taxon>Bacillota</taxon>
        <taxon>Erysipelotrichia</taxon>
        <taxon>Erysipelotrichales</taxon>
        <taxon>Coprobacillaceae</taxon>
        <taxon>Sharpea</taxon>
    </lineage>
</organism>
<dbReference type="AlphaFoldDB" id="A0A1H6Q137"/>